<gene>
    <name evidence="2" type="ORF">BT96DRAFT_1071837</name>
</gene>
<protein>
    <submittedName>
        <fullName evidence="2">Uncharacterized protein</fullName>
    </submittedName>
</protein>
<evidence type="ECO:0000313" key="3">
    <source>
        <dbReference type="Proteomes" id="UP000799118"/>
    </source>
</evidence>
<feature type="transmembrane region" description="Helical" evidence="1">
    <location>
        <begin position="146"/>
        <end position="166"/>
    </location>
</feature>
<dbReference type="Proteomes" id="UP000799118">
    <property type="component" value="Unassembled WGS sequence"/>
</dbReference>
<dbReference type="EMBL" id="ML769718">
    <property type="protein sequence ID" value="KAE9388961.1"/>
    <property type="molecule type" value="Genomic_DNA"/>
</dbReference>
<keyword evidence="3" id="KW-1185">Reference proteome</keyword>
<sequence length="263" mass="29205">MTPEESEQIAFFGAVFFQNISSLIFGMGLFGCYQGPTYWLSSLACISFYNLLLVKFGLVVSLPGGLMAQAMAANLILATEILGGWLQDFLFLIADTAIVWRAWALWAENRLIKWTLLIILLADIGLGIADGVLFTKVEINSNFNTVILDSLSTALNLTLIVHGYIINQPMQYCITRNHKWKQFSYLWLSQVQFLVYYSALDIHAAEISPIDIAAGFLDALYIYSAALNPVALVILIQTGHTYEHSFHLEDVPSLDINSAPNVG</sequence>
<feature type="transmembrane region" description="Helical" evidence="1">
    <location>
        <begin position="37"/>
        <end position="60"/>
    </location>
</feature>
<feature type="transmembrane region" description="Helical" evidence="1">
    <location>
        <begin position="72"/>
        <end position="94"/>
    </location>
</feature>
<proteinExistence type="predicted"/>
<keyword evidence="1" id="KW-0472">Membrane</keyword>
<evidence type="ECO:0000313" key="2">
    <source>
        <dbReference type="EMBL" id="KAE9388961.1"/>
    </source>
</evidence>
<feature type="transmembrane region" description="Helical" evidence="1">
    <location>
        <begin position="114"/>
        <end position="134"/>
    </location>
</feature>
<dbReference type="OrthoDB" id="2744793at2759"/>
<dbReference type="AlphaFoldDB" id="A0A6A4GT68"/>
<reference evidence="2" key="1">
    <citation type="journal article" date="2019" name="Environ. Microbiol.">
        <title>Fungal ecological strategies reflected in gene transcription - a case study of two litter decomposers.</title>
        <authorList>
            <person name="Barbi F."/>
            <person name="Kohler A."/>
            <person name="Barry K."/>
            <person name="Baskaran P."/>
            <person name="Daum C."/>
            <person name="Fauchery L."/>
            <person name="Ihrmark K."/>
            <person name="Kuo A."/>
            <person name="LaButti K."/>
            <person name="Lipzen A."/>
            <person name="Morin E."/>
            <person name="Grigoriev I.V."/>
            <person name="Henrissat B."/>
            <person name="Lindahl B."/>
            <person name="Martin F."/>
        </authorList>
    </citation>
    <scope>NUCLEOTIDE SEQUENCE</scope>
    <source>
        <strain evidence="2">JB14</strain>
    </source>
</reference>
<keyword evidence="1" id="KW-0812">Transmembrane</keyword>
<accession>A0A6A4GT68</accession>
<keyword evidence="1" id="KW-1133">Transmembrane helix</keyword>
<name>A0A6A4GT68_9AGAR</name>
<feature type="transmembrane region" description="Helical" evidence="1">
    <location>
        <begin position="9"/>
        <end position="31"/>
    </location>
</feature>
<organism evidence="2 3">
    <name type="scientific">Gymnopus androsaceus JB14</name>
    <dbReference type="NCBI Taxonomy" id="1447944"/>
    <lineage>
        <taxon>Eukaryota</taxon>
        <taxon>Fungi</taxon>
        <taxon>Dikarya</taxon>
        <taxon>Basidiomycota</taxon>
        <taxon>Agaricomycotina</taxon>
        <taxon>Agaricomycetes</taxon>
        <taxon>Agaricomycetidae</taxon>
        <taxon>Agaricales</taxon>
        <taxon>Marasmiineae</taxon>
        <taxon>Omphalotaceae</taxon>
        <taxon>Gymnopus</taxon>
    </lineage>
</organism>
<evidence type="ECO:0000256" key="1">
    <source>
        <dbReference type="SAM" id="Phobius"/>
    </source>
</evidence>